<dbReference type="SUPFAM" id="SSF49493">
    <property type="entry name" value="HSP40/DnaJ peptide-binding domain"/>
    <property type="match status" value="2"/>
</dbReference>
<dbReference type="SMR" id="Q6CJE8"/>
<dbReference type="InterPro" id="IPR036410">
    <property type="entry name" value="HSP_DnaJ_Cys-rich_dom_sf"/>
</dbReference>
<dbReference type="OMA" id="THCFKHL"/>
<dbReference type="AlphaFoldDB" id="Q6CJE8"/>
<dbReference type="InParanoid" id="Q6CJE8"/>
<protein>
    <submittedName>
        <fullName evidence="10">KLLA0F19184p</fullName>
    </submittedName>
</protein>
<evidence type="ECO:0000256" key="2">
    <source>
        <dbReference type="ARBA" id="ARBA00022737"/>
    </source>
</evidence>
<dbReference type="InterPro" id="IPR036869">
    <property type="entry name" value="J_dom_sf"/>
</dbReference>
<feature type="domain" description="CR-type" evidence="9">
    <location>
        <begin position="210"/>
        <end position="300"/>
    </location>
</feature>
<dbReference type="KEGG" id="kla:KLLA0_F19184g"/>
<evidence type="ECO:0000256" key="4">
    <source>
        <dbReference type="ARBA" id="ARBA00022833"/>
    </source>
</evidence>
<dbReference type="STRING" id="284590.Q6CJE8"/>
<dbReference type="GO" id="GO:0051082">
    <property type="term" value="F:unfolded protein binding"/>
    <property type="evidence" value="ECO:0007669"/>
    <property type="project" value="InterPro"/>
</dbReference>
<dbReference type="InterPro" id="IPR018253">
    <property type="entry name" value="DnaJ_domain_CS"/>
</dbReference>
<dbReference type="PROSITE" id="PS50076">
    <property type="entry name" value="DNAJ_2"/>
    <property type="match status" value="1"/>
</dbReference>
<dbReference type="HOGENOM" id="CLU_017633_0_0_1"/>
<proteinExistence type="predicted"/>
<evidence type="ECO:0000256" key="1">
    <source>
        <dbReference type="ARBA" id="ARBA00022723"/>
    </source>
</evidence>
<evidence type="ECO:0000256" key="7">
    <source>
        <dbReference type="SAM" id="MobiDB-lite"/>
    </source>
</evidence>
<dbReference type="GO" id="GO:0030544">
    <property type="term" value="F:Hsp70 protein binding"/>
    <property type="evidence" value="ECO:0007669"/>
    <property type="project" value="InterPro"/>
</dbReference>
<feature type="zinc finger region" description="CR-type" evidence="6">
    <location>
        <begin position="210"/>
        <end position="300"/>
    </location>
</feature>
<dbReference type="Gene3D" id="2.10.230.10">
    <property type="entry name" value="Heat shock protein DnaJ, cysteine-rich domain"/>
    <property type="match status" value="1"/>
</dbReference>
<evidence type="ECO:0000259" key="8">
    <source>
        <dbReference type="PROSITE" id="PS50076"/>
    </source>
</evidence>
<dbReference type="eggNOG" id="KOG0712">
    <property type="taxonomic scope" value="Eukaryota"/>
</dbReference>
<dbReference type="InterPro" id="IPR001623">
    <property type="entry name" value="DnaJ_domain"/>
</dbReference>
<dbReference type="GO" id="GO:0072655">
    <property type="term" value="P:establishment of protein localization to mitochondrion"/>
    <property type="evidence" value="ECO:0007669"/>
    <property type="project" value="UniProtKB-ARBA"/>
</dbReference>
<dbReference type="SUPFAM" id="SSF46565">
    <property type="entry name" value="Chaperone J-domain"/>
    <property type="match status" value="1"/>
</dbReference>
<dbReference type="SUPFAM" id="SSF57938">
    <property type="entry name" value="DnaJ/Hsp40 cysteine-rich domain"/>
    <property type="match status" value="1"/>
</dbReference>
<dbReference type="Pfam" id="PF00226">
    <property type="entry name" value="DnaJ"/>
    <property type="match status" value="1"/>
</dbReference>
<keyword evidence="4 6" id="KW-0862">Zinc</keyword>
<dbReference type="PROSITE" id="PS00636">
    <property type="entry name" value="DNAJ_1"/>
    <property type="match status" value="1"/>
</dbReference>
<organism evidence="10 11">
    <name type="scientific">Kluyveromyces lactis (strain ATCC 8585 / CBS 2359 / DSM 70799 / NBRC 1267 / NRRL Y-1140 / WM37)</name>
    <name type="common">Yeast</name>
    <name type="synonym">Candida sphaerica</name>
    <dbReference type="NCBI Taxonomy" id="284590"/>
    <lineage>
        <taxon>Eukaryota</taxon>
        <taxon>Fungi</taxon>
        <taxon>Dikarya</taxon>
        <taxon>Ascomycota</taxon>
        <taxon>Saccharomycotina</taxon>
        <taxon>Saccharomycetes</taxon>
        <taxon>Saccharomycetales</taxon>
        <taxon>Saccharomycetaceae</taxon>
        <taxon>Kluyveromyces</taxon>
    </lineage>
</organism>
<dbReference type="InterPro" id="IPR002939">
    <property type="entry name" value="DnaJ_C"/>
</dbReference>
<dbReference type="CDD" id="cd06257">
    <property type="entry name" value="DnaJ"/>
    <property type="match status" value="1"/>
</dbReference>
<dbReference type="GO" id="GO:0008270">
    <property type="term" value="F:zinc ion binding"/>
    <property type="evidence" value="ECO:0007669"/>
    <property type="project" value="UniProtKB-KW"/>
</dbReference>
<accession>Q6CJE8</accession>
<feature type="compositionally biased region" description="Basic and acidic residues" evidence="7">
    <location>
        <begin position="478"/>
        <end position="494"/>
    </location>
</feature>
<dbReference type="PROSITE" id="PS51188">
    <property type="entry name" value="ZF_CR"/>
    <property type="match status" value="1"/>
</dbReference>
<evidence type="ECO:0000256" key="3">
    <source>
        <dbReference type="ARBA" id="ARBA00022771"/>
    </source>
</evidence>
<dbReference type="Gene3D" id="2.60.260.20">
    <property type="entry name" value="Urease metallochaperone UreE, N-terminal domain"/>
    <property type="match status" value="2"/>
</dbReference>
<keyword evidence="11" id="KW-1185">Reference proteome</keyword>
<evidence type="ECO:0000313" key="11">
    <source>
        <dbReference type="Proteomes" id="UP000000598"/>
    </source>
</evidence>
<dbReference type="CDD" id="cd10747">
    <property type="entry name" value="DnaJ_C"/>
    <property type="match status" value="1"/>
</dbReference>
<dbReference type="EMBL" id="CR382126">
    <property type="protein sequence ID" value="CAG98649.1"/>
    <property type="molecule type" value="Genomic_DNA"/>
</dbReference>
<gene>
    <name evidence="10" type="ORF">KLLA0_F19184g</name>
</gene>
<reference evidence="10 11" key="1">
    <citation type="journal article" date="2004" name="Nature">
        <title>Genome evolution in yeasts.</title>
        <authorList>
            <consortium name="Genolevures"/>
            <person name="Dujon B."/>
            <person name="Sherman D."/>
            <person name="Fischer G."/>
            <person name="Durrens P."/>
            <person name="Casaregola S."/>
            <person name="Lafontaine I."/>
            <person name="de Montigny J."/>
            <person name="Marck C."/>
            <person name="Neuveglise C."/>
            <person name="Talla E."/>
            <person name="Goffard N."/>
            <person name="Frangeul L."/>
            <person name="Aigle M."/>
            <person name="Anthouard V."/>
            <person name="Babour A."/>
            <person name="Barbe V."/>
            <person name="Barnay S."/>
            <person name="Blanchin S."/>
            <person name="Beckerich J.M."/>
            <person name="Beyne E."/>
            <person name="Bleykasten C."/>
            <person name="Boisrame A."/>
            <person name="Boyer J."/>
            <person name="Cattolico L."/>
            <person name="Confanioleri F."/>
            <person name="de Daruvar A."/>
            <person name="Despons L."/>
            <person name="Fabre E."/>
            <person name="Fairhead C."/>
            <person name="Ferry-Dumazet H."/>
            <person name="Groppi A."/>
            <person name="Hantraye F."/>
            <person name="Hennequin C."/>
            <person name="Jauniaux N."/>
            <person name="Joyet P."/>
            <person name="Kachouri R."/>
            <person name="Kerrest A."/>
            <person name="Koszul R."/>
            <person name="Lemaire M."/>
            <person name="Lesur I."/>
            <person name="Ma L."/>
            <person name="Muller H."/>
            <person name="Nicaud J.M."/>
            <person name="Nikolski M."/>
            <person name="Oztas S."/>
            <person name="Ozier-Kalogeropoulos O."/>
            <person name="Pellenz S."/>
            <person name="Potier S."/>
            <person name="Richard G.F."/>
            <person name="Straub M.L."/>
            <person name="Suleau A."/>
            <person name="Swennene D."/>
            <person name="Tekaia F."/>
            <person name="Wesolowski-Louvel M."/>
            <person name="Westhof E."/>
            <person name="Wirth B."/>
            <person name="Zeniou-Meyer M."/>
            <person name="Zivanovic I."/>
            <person name="Bolotin-Fukuhara M."/>
            <person name="Thierry A."/>
            <person name="Bouchier C."/>
            <person name="Caudron B."/>
            <person name="Scarpelli C."/>
            <person name="Gaillardin C."/>
            <person name="Weissenbach J."/>
            <person name="Wincker P."/>
            <person name="Souciet J.L."/>
        </authorList>
    </citation>
    <scope>NUCLEOTIDE SEQUENCE [LARGE SCALE GENOMIC DNA]</scope>
    <source>
        <strain evidence="11">ATCC 8585 / CBS 2359 / DSM 70799 / NBRC 1267 / NRRL Y-1140 / WM37</strain>
    </source>
</reference>
<dbReference type="PANTHER" id="PTHR43888">
    <property type="entry name" value="DNAJ-LIKE-2, ISOFORM A-RELATED"/>
    <property type="match status" value="1"/>
</dbReference>
<evidence type="ECO:0000256" key="6">
    <source>
        <dbReference type="PROSITE-ProRule" id="PRU00546"/>
    </source>
</evidence>
<evidence type="ECO:0000313" key="10">
    <source>
        <dbReference type="EMBL" id="CAG98649.1"/>
    </source>
</evidence>
<dbReference type="PRINTS" id="PR00625">
    <property type="entry name" value="JDOMAIN"/>
</dbReference>
<dbReference type="Proteomes" id="UP000000598">
    <property type="component" value="Chromosome F"/>
</dbReference>
<feature type="compositionally biased region" description="Polar residues" evidence="7">
    <location>
        <begin position="501"/>
        <end position="512"/>
    </location>
</feature>
<keyword evidence="2" id="KW-0677">Repeat</keyword>
<feature type="compositionally biased region" description="Polar residues" evidence="7">
    <location>
        <begin position="172"/>
        <end position="183"/>
    </location>
</feature>
<evidence type="ECO:0000256" key="5">
    <source>
        <dbReference type="ARBA" id="ARBA00023186"/>
    </source>
</evidence>
<keyword evidence="5" id="KW-0143">Chaperone</keyword>
<feature type="domain" description="J" evidence="8">
    <location>
        <begin position="72"/>
        <end position="140"/>
    </location>
</feature>
<dbReference type="GO" id="GO:0001671">
    <property type="term" value="F:ATPase activator activity"/>
    <property type="evidence" value="ECO:0007669"/>
    <property type="project" value="UniProtKB-ARBA"/>
</dbReference>
<dbReference type="InterPro" id="IPR008971">
    <property type="entry name" value="HSP40/DnaJ_pept-bd"/>
</dbReference>
<feature type="region of interest" description="Disordered" evidence="7">
    <location>
        <begin position="478"/>
        <end position="512"/>
    </location>
</feature>
<dbReference type="CDD" id="cd10719">
    <property type="entry name" value="DnaJ_zf"/>
    <property type="match status" value="1"/>
</dbReference>
<dbReference type="FunFam" id="2.10.230.10:FF:000001">
    <property type="entry name" value="DnaJ subfamily A member 2"/>
    <property type="match status" value="1"/>
</dbReference>
<evidence type="ECO:0000259" key="9">
    <source>
        <dbReference type="PROSITE" id="PS51188"/>
    </source>
</evidence>
<dbReference type="Gene3D" id="1.10.287.110">
    <property type="entry name" value="DnaJ domain"/>
    <property type="match status" value="1"/>
</dbReference>
<dbReference type="Pfam" id="PF00684">
    <property type="entry name" value="DnaJ_CXXCXGXG"/>
    <property type="match status" value="1"/>
</dbReference>
<sequence length="512" mass="58827">MTYSVFNVKYSERFSSSKPYVFFTTGRFSVLHIWKYQMFKKQYEQEGHVDEEGAIGCTRLTNSNVNYDMAQTPYDVLGVEKDATEVEIRKAYRKLALKYHPDKIIDEAERETSEAMFKEVTAAYEILSDPELKSRYDMYGDSAFGSGGNGFPEDDHEFDDFMNFFQQYQRQQHGPHASYSNRHQYGEPESKRTPDSRISYKMTTRQLYMGKTVTFQLKRKCLCPHCSGTGLRKKHFQKPEISCTSCNGQGFKERITRLAGGYMVKDHTVCDACKGKGRYRKKSASDTCKHCSGKGLINEEKSQTVYIPRGSRHGDEFRLPQMADMEYGKETGDVIIVIDEDSSKSHLERKSNDLHTTLNISLVDALTGFSTIVCETYDNRRLRVNVPAGKVIRPGNYFKFKGEGWPLSNGDSFGDMYVQINIEFPKDNWFNEKSEITALRNILPGLKSKDTKDPDPLNTEDVLSYSVLHSHDELPDYLAEEKEKYNRKQQEEPHASAFDNDYTQMPSECATQ</sequence>
<dbReference type="Pfam" id="PF01556">
    <property type="entry name" value="DnaJ_C"/>
    <property type="match status" value="1"/>
</dbReference>
<dbReference type="FunCoup" id="Q6CJE8">
    <property type="interactions" value="148"/>
</dbReference>
<feature type="compositionally biased region" description="Basic and acidic residues" evidence="7">
    <location>
        <begin position="184"/>
        <end position="195"/>
    </location>
</feature>
<dbReference type="PaxDb" id="284590-Q6CJE8"/>
<dbReference type="GO" id="GO:0006457">
    <property type="term" value="P:protein folding"/>
    <property type="evidence" value="ECO:0007669"/>
    <property type="project" value="InterPro"/>
</dbReference>
<dbReference type="SMART" id="SM00271">
    <property type="entry name" value="DnaJ"/>
    <property type="match status" value="1"/>
</dbReference>
<keyword evidence="1 6" id="KW-0479">Metal-binding</keyword>
<dbReference type="InterPro" id="IPR044713">
    <property type="entry name" value="DNJA1/2-like"/>
</dbReference>
<feature type="region of interest" description="Disordered" evidence="7">
    <location>
        <begin position="172"/>
        <end position="196"/>
    </location>
</feature>
<name>Q6CJE8_KLULA</name>
<dbReference type="InterPro" id="IPR001305">
    <property type="entry name" value="HSP_DnaJ_Cys-rich_dom"/>
</dbReference>
<keyword evidence="3 6" id="KW-0863">Zinc-finger</keyword>